<dbReference type="EMBL" id="JBHSDK010000011">
    <property type="protein sequence ID" value="MFC4335069.1"/>
    <property type="molecule type" value="Genomic_DNA"/>
</dbReference>
<proteinExistence type="predicted"/>
<evidence type="ECO:0000259" key="1">
    <source>
        <dbReference type="Pfam" id="PF13785"/>
    </source>
</evidence>
<reference evidence="3" key="1">
    <citation type="journal article" date="2019" name="Int. J. Syst. Evol. Microbiol.">
        <title>The Global Catalogue of Microorganisms (GCM) 10K type strain sequencing project: providing services to taxonomists for standard genome sequencing and annotation.</title>
        <authorList>
            <consortium name="The Broad Institute Genomics Platform"/>
            <consortium name="The Broad Institute Genome Sequencing Center for Infectious Disease"/>
            <person name="Wu L."/>
            <person name="Ma J."/>
        </authorList>
    </citation>
    <scope>NUCLEOTIDE SEQUENCE [LARGE SCALE GENOMIC DNA]</scope>
    <source>
        <strain evidence="3">IBRC-M 10908</strain>
    </source>
</reference>
<protein>
    <submittedName>
        <fullName evidence="2">DUF4178 domain-containing protein</fullName>
    </submittedName>
</protein>
<accession>A0ABV8TW87</accession>
<name>A0ABV8TW87_9ACTN</name>
<gene>
    <name evidence="2" type="ORF">ACFPET_07645</name>
</gene>
<evidence type="ECO:0000313" key="2">
    <source>
        <dbReference type="EMBL" id="MFC4335069.1"/>
    </source>
</evidence>
<dbReference type="InterPro" id="IPR025235">
    <property type="entry name" value="DUF4178"/>
</dbReference>
<comment type="caution">
    <text evidence="2">The sequence shown here is derived from an EMBL/GenBank/DDBJ whole genome shotgun (WGS) entry which is preliminary data.</text>
</comment>
<sequence>MDVFLIILLIAVAAGVAYWVWKSVQDKKKAESARFDGPQDPFADGDSDILRGNPMKIAAGDMVELYGKTLAVRGTLRLKEGDYTWAEHFLDTGTGVKRWLSVEADPDVEVVLWDAIPVGDMNPGAKTVEHDGEVFHLDESGRARYTSEATTGLASDGTLRYHDYEGPDNKVLSFEAYGEDASWEAGLGLTLDRNQITIYHQSPDT</sequence>
<evidence type="ECO:0000313" key="3">
    <source>
        <dbReference type="Proteomes" id="UP001595823"/>
    </source>
</evidence>
<dbReference type="Pfam" id="PF13785">
    <property type="entry name" value="DUF4178"/>
    <property type="match status" value="1"/>
</dbReference>
<dbReference type="Proteomes" id="UP001595823">
    <property type="component" value="Unassembled WGS sequence"/>
</dbReference>
<organism evidence="2 3">
    <name type="scientific">Salininema proteolyticum</name>
    <dbReference type="NCBI Taxonomy" id="1607685"/>
    <lineage>
        <taxon>Bacteria</taxon>
        <taxon>Bacillati</taxon>
        <taxon>Actinomycetota</taxon>
        <taxon>Actinomycetes</taxon>
        <taxon>Glycomycetales</taxon>
        <taxon>Glycomycetaceae</taxon>
        <taxon>Salininema</taxon>
    </lineage>
</organism>
<dbReference type="RefSeq" id="WP_380619398.1">
    <property type="nucleotide sequence ID" value="NZ_JBHSDK010000011.1"/>
</dbReference>
<keyword evidence="3" id="KW-1185">Reference proteome</keyword>
<feature type="domain" description="DUF4178" evidence="1">
    <location>
        <begin position="59"/>
        <end position="191"/>
    </location>
</feature>